<feature type="signal peptide" evidence="1">
    <location>
        <begin position="1"/>
        <end position="18"/>
    </location>
</feature>
<reference evidence="2 3" key="1">
    <citation type="journal article" date="2012" name="BMC Genomics">
        <title>Comparative genomic analysis and phylogenetic position of Theileria equi.</title>
        <authorList>
            <person name="Kappmeyer L.S."/>
            <person name="Thiagarajan M."/>
            <person name="Herndon D.R."/>
            <person name="Ramsay J.D."/>
            <person name="Caler E."/>
            <person name="Djikeng A."/>
            <person name="Gillespie J.J."/>
            <person name="Lau A.O."/>
            <person name="Roalson E.H."/>
            <person name="Silva J.C."/>
            <person name="Silva M.G."/>
            <person name="Suarez C.E."/>
            <person name="Ueti M.W."/>
            <person name="Nene V.M."/>
            <person name="Mealey R.H."/>
            <person name="Knowles D.P."/>
            <person name="Brayton K.A."/>
        </authorList>
    </citation>
    <scope>NUCLEOTIDE SEQUENCE [LARGE SCALE GENOMIC DNA]</scope>
    <source>
        <strain evidence="2 3">WA</strain>
    </source>
</reference>
<dbReference type="RefSeq" id="XP_004833121.1">
    <property type="nucleotide sequence ID" value="XM_004833064.1"/>
</dbReference>
<name>L1LEF8_THEEQ</name>
<accession>L1LEF8</accession>
<dbReference type="AlphaFoldDB" id="L1LEF8"/>
<gene>
    <name evidence="2" type="ORF">BEWA_037050</name>
</gene>
<organism evidence="2 3">
    <name type="scientific">Theileria equi strain WA</name>
    <dbReference type="NCBI Taxonomy" id="1537102"/>
    <lineage>
        <taxon>Eukaryota</taxon>
        <taxon>Sar</taxon>
        <taxon>Alveolata</taxon>
        <taxon>Apicomplexa</taxon>
        <taxon>Aconoidasida</taxon>
        <taxon>Piroplasmida</taxon>
        <taxon>Theileriidae</taxon>
        <taxon>Theileria</taxon>
    </lineage>
</organism>
<keyword evidence="1" id="KW-0732">Signal</keyword>
<evidence type="ECO:0000313" key="2">
    <source>
        <dbReference type="EMBL" id="EKX73669.1"/>
    </source>
</evidence>
<dbReference type="VEuPathDB" id="PiroplasmaDB:BEWA_037050"/>
<feature type="chain" id="PRO_5003952444" evidence="1">
    <location>
        <begin position="19"/>
        <end position="162"/>
    </location>
</feature>
<sequence length="162" mass="18207">MNSVVLISMLVTVQLCYCATSGSYSSSNAVNEEEEEYNHAQKIPVTMDVSNLNPDWFYVESLESGLIDVHSGYFVDEIVDDDDVLWESSEGWRCTHAFIESSSTRTLLVMGFGKGKEYRYQALLKENGEWNEVPMIIASELSIAIGKERVQEQSAAQNIYNA</sequence>
<evidence type="ECO:0000313" key="3">
    <source>
        <dbReference type="Proteomes" id="UP000031512"/>
    </source>
</evidence>
<proteinExistence type="predicted"/>
<dbReference type="Proteomes" id="UP000031512">
    <property type="component" value="Unassembled WGS sequence"/>
</dbReference>
<dbReference type="EMBL" id="ACOU01000002">
    <property type="protein sequence ID" value="EKX73669.1"/>
    <property type="molecule type" value="Genomic_DNA"/>
</dbReference>
<keyword evidence="3" id="KW-1185">Reference proteome</keyword>
<protein>
    <submittedName>
        <fullName evidence="2">Signal peptide containing protein</fullName>
    </submittedName>
</protein>
<dbReference type="KEGG" id="beq:BEWA_037050"/>
<evidence type="ECO:0000256" key="1">
    <source>
        <dbReference type="SAM" id="SignalP"/>
    </source>
</evidence>
<dbReference type="GeneID" id="15806592"/>
<comment type="caution">
    <text evidence="2">The sequence shown here is derived from an EMBL/GenBank/DDBJ whole genome shotgun (WGS) entry which is preliminary data.</text>
</comment>